<organism evidence="1 2">
    <name type="scientific">Bacillus thuringiensis subsp. higo</name>
    <dbReference type="NCBI Taxonomy" id="132266"/>
    <lineage>
        <taxon>Bacteria</taxon>
        <taxon>Bacillati</taxon>
        <taxon>Bacillota</taxon>
        <taxon>Bacilli</taxon>
        <taxon>Bacillales</taxon>
        <taxon>Bacillaceae</taxon>
        <taxon>Bacillus</taxon>
        <taxon>Bacillus cereus group</taxon>
    </lineage>
</organism>
<comment type="caution">
    <text evidence="1">The sequence shown here is derived from an EMBL/GenBank/DDBJ whole genome shotgun (WGS) entry which is preliminary data.</text>
</comment>
<dbReference type="RefSeq" id="WP_088114413.1">
    <property type="nucleotide sequence ID" value="NZ_MOOK01000058.1"/>
</dbReference>
<protein>
    <recommendedName>
        <fullName evidence="3">Glycosyltransferase subfamily 4-like N-terminal domain-containing protein</fullName>
    </recommendedName>
</protein>
<evidence type="ECO:0000313" key="2">
    <source>
        <dbReference type="Proteomes" id="UP000194816"/>
    </source>
</evidence>
<name>A0A9X6LUH5_BACUH</name>
<dbReference type="AlphaFoldDB" id="A0A9X6LUH5"/>
<evidence type="ECO:0000313" key="1">
    <source>
        <dbReference type="EMBL" id="OUB57281.1"/>
    </source>
</evidence>
<dbReference type="SUPFAM" id="SSF53756">
    <property type="entry name" value="UDP-Glycosyltransferase/glycogen phosphorylase"/>
    <property type="match status" value="1"/>
</dbReference>
<evidence type="ECO:0008006" key="3">
    <source>
        <dbReference type="Google" id="ProtNLM"/>
    </source>
</evidence>
<reference evidence="1 2" key="1">
    <citation type="submission" date="2016-10" db="EMBL/GenBank/DDBJ databases">
        <title>Comparative genomics of Bacillus thuringiensis reveals a path to pathogens against multiple invertebrate hosts.</title>
        <authorList>
            <person name="Zheng J."/>
            <person name="Gao Q."/>
            <person name="Liu H."/>
            <person name="Peng D."/>
            <person name="Ruan L."/>
            <person name="Sun M."/>
        </authorList>
    </citation>
    <scope>NUCLEOTIDE SEQUENCE [LARGE SCALE GENOMIC DNA]</scope>
    <source>
        <strain evidence="1">BGSC 4AU1</strain>
    </source>
</reference>
<gene>
    <name evidence="1" type="ORF">BK716_06620</name>
</gene>
<dbReference type="EMBL" id="MOOK01000058">
    <property type="protein sequence ID" value="OUB57281.1"/>
    <property type="molecule type" value="Genomic_DNA"/>
</dbReference>
<dbReference type="Proteomes" id="UP000194816">
    <property type="component" value="Unassembled WGS sequence"/>
</dbReference>
<accession>A0A9X6LUH5</accession>
<sequence length="431" mass="49927">MRILFISTQLPPFIGSANIRALNYINFLNRLGHEIDVIAVDYPRDSIAYDENSEDVFDPEVKIHKISPGLIYNVSYTRKMSNKISDAGTVENNKPSFKKKVGLFVKRNILIPDPFVQWINPAFKKASSLVKANGVYDCMFSMHETPSSHVVASRLKRRFPSMKWIGYWSDPWNGDSLRKGRSLFKTNLEEKIENNIVKKVDKFLFTTNSTRQMYIDKYKINPDNTDIVYRGYDEMLYSDIEKEKELPVELNKNKINIVHTGTIYKELRDITPLCKALEKLKYDDYNLFKKIHVLFIGQFTDTQDENRVKNLENVTVKPLMPYKDALRYVVHADALLLYGNKNSTQVPGKVYEYLGSKAAIVTLLGDEQDELQPLMNQVKKGPVILNEEESILEALQEIERNLNSDQNNWSKAAVNYRWDNVVKDLEDKIFN</sequence>
<dbReference type="Gene3D" id="3.40.50.2000">
    <property type="entry name" value="Glycogen Phosphorylase B"/>
    <property type="match status" value="2"/>
</dbReference>
<proteinExistence type="predicted"/>